<dbReference type="PANTHER" id="PTHR32196:SF29">
    <property type="entry name" value="AUTOINDUCER 2 IMPORT SYSTEM PERMEASE PROTEIN LSRC"/>
    <property type="match status" value="1"/>
</dbReference>
<evidence type="ECO:0000256" key="7">
    <source>
        <dbReference type="ARBA" id="ARBA00022989"/>
    </source>
</evidence>
<evidence type="ECO:0000313" key="12">
    <source>
        <dbReference type="EMBL" id="KGM10816.1"/>
    </source>
</evidence>
<evidence type="ECO:0000256" key="9">
    <source>
        <dbReference type="ARBA" id="ARBA00025439"/>
    </source>
</evidence>
<dbReference type="GO" id="GO:0005886">
    <property type="term" value="C:plasma membrane"/>
    <property type="evidence" value="ECO:0007669"/>
    <property type="project" value="UniProtKB-SubCell"/>
</dbReference>
<dbReference type="OrthoDB" id="9808136at2"/>
<reference evidence="12 13" key="1">
    <citation type="submission" date="2013-08" db="EMBL/GenBank/DDBJ databases">
        <title>Genome sequencing of Cellulomonas carbonis T26.</title>
        <authorList>
            <person name="Chen F."/>
            <person name="Li Y."/>
            <person name="Wang G."/>
        </authorList>
    </citation>
    <scope>NUCLEOTIDE SEQUENCE [LARGE SCALE GENOMIC DNA]</scope>
    <source>
        <strain evidence="12 13">T26</strain>
    </source>
</reference>
<dbReference type="CDD" id="cd06579">
    <property type="entry name" value="TM_PBP1_transp_AraH_like"/>
    <property type="match status" value="1"/>
</dbReference>
<evidence type="ECO:0000256" key="11">
    <source>
        <dbReference type="SAM" id="Phobius"/>
    </source>
</evidence>
<comment type="caution">
    <text evidence="12">The sequence shown here is derived from an EMBL/GenBank/DDBJ whole genome shotgun (WGS) entry which is preliminary data.</text>
</comment>
<dbReference type="InterPro" id="IPR001851">
    <property type="entry name" value="ABC_transp_permease"/>
</dbReference>
<proteinExistence type="predicted"/>
<keyword evidence="13" id="KW-1185">Reference proteome</keyword>
<protein>
    <recommendedName>
        <fullName evidence="10">Autoinducer 2 import system permease protein LsrC</fullName>
    </recommendedName>
</protein>
<dbReference type="GO" id="GO:0022857">
    <property type="term" value="F:transmembrane transporter activity"/>
    <property type="evidence" value="ECO:0007669"/>
    <property type="project" value="InterPro"/>
</dbReference>
<feature type="transmembrane region" description="Helical" evidence="11">
    <location>
        <begin position="115"/>
        <end position="136"/>
    </location>
</feature>
<comment type="subcellular location">
    <subcellularLocation>
        <location evidence="1">Cell membrane</location>
        <topology evidence="1">Multi-pass membrane protein</topology>
    </subcellularLocation>
</comment>
<evidence type="ECO:0000256" key="2">
    <source>
        <dbReference type="ARBA" id="ARBA00011262"/>
    </source>
</evidence>
<feature type="transmembrane region" description="Helical" evidence="11">
    <location>
        <begin position="30"/>
        <end position="52"/>
    </location>
</feature>
<gene>
    <name evidence="12" type="ORF">N868_13610</name>
</gene>
<keyword evidence="8 11" id="KW-0472">Membrane</keyword>
<evidence type="ECO:0000256" key="6">
    <source>
        <dbReference type="ARBA" id="ARBA00022692"/>
    </source>
</evidence>
<evidence type="ECO:0000256" key="5">
    <source>
        <dbReference type="ARBA" id="ARBA00022519"/>
    </source>
</evidence>
<dbReference type="RefSeq" id="WP_052426173.1">
    <property type="nucleotide sequence ID" value="NZ_AXCY01000038.1"/>
</dbReference>
<evidence type="ECO:0000256" key="1">
    <source>
        <dbReference type="ARBA" id="ARBA00004651"/>
    </source>
</evidence>
<evidence type="ECO:0000256" key="10">
    <source>
        <dbReference type="ARBA" id="ARBA00039382"/>
    </source>
</evidence>
<evidence type="ECO:0000256" key="8">
    <source>
        <dbReference type="ARBA" id="ARBA00023136"/>
    </source>
</evidence>
<dbReference type="EMBL" id="AXCY01000038">
    <property type="protein sequence ID" value="KGM10816.1"/>
    <property type="molecule type" value="Genomic_DNA"/>
</dbReference>
<sequence>MSTVQDTATATTAPPGLAERLGMTGGAAALRLRFVGVVVFQLLLVVVFTAVAPRFLTWDNAQSILFTAAILAIAAAGQTLVVLTGNLDLSVGSIMGLSAYVVFDVASGAPVLQPWVVLLALLVGVVLGAFNGFLVAVVQIPSIVATLGTLSIYRGFVSFYADATEVTSGELPRWIRTLATESWFGLSSYVWLALGIVLVVGFALRSLPWGRQIYAYGSNPRAAYFYGLGSRRIVIGAYVGAGAIAAVVGLLLGAQVGNINSLLASGIELQVLAAVVIGGVSIWGGSGSVYGAAFGAVVLATINNGLVLLGVQEFYRLLFQGAAIVLAVAVDAMVQRRVQSAGNRRRTLGVTA</sequence>
<feature type="transmembrane region" description="Helical" evidence="11">
    <location>
        <begin position="262"/>
        <end position="283"/>
    </location>
</feature>
<keyword evidence="3" id="KW-0813">Transport</keyword>
<feature type="transmembrane region" description="Helical" evidence="11">
    <location>
        <begin position="290"/>
        <end position="311"/>
    </location>
</feature>
<evidence type="ECO:0000256" key="4">
    <source>
        <dbReference type="ARBA" id="ARBA00022475"/>
    </source>
</evidence>
<comment type="function">
    <text evidence="9">Part of the ABC transporter complex LsrABCD involved in autoinducer 2 (AI-2) import. Probably responsible for the translocation of the substrate across the membrane.</text>
</comment>
<feature type="transmembrane region" description="Helical" evidence="11">
    <location>
        <begin position="183"/>
        <end position="204"/>
    </location>
</feature>
<comment type="subunit">
    <text evidence="2">The complex is composed of two ATP-binding proteins (LsrA), two transmembrane proteins (LsrC and LsrD) and a solute-binding protein (LsrB).</text>
</comment>
<feature type="transmembrane region" description="Helical" evidence="11">
    <location>
        <begin position="233"/>
        <end position="256"/>
    </location>
</feature>
<organism evidence="12 13">
    <name type="scientific">Cellulomonas carbonis T26</name>
    <dbReference type="NCBI Taxonomy" id="947969"/>
    <lineage>
        <taxon>Bacteria</taxon>
        <taxon>Bacillati</taxon>
        <taxon>Actinomycetota</taxon>
        <taxon>Actinomycetes</taxon>
        <taxon>Micrococcales</taxon>
        <taxon>Cellulomonadaceae</taxon>
        <taxon>Cellulomonas</taxon>
    </lineage>
</organism>
<evidence type="ECO:0000313" key="13">
    <source>
        <dbReference type="Proteomes" id="UP000029839"/>
    </source>
</evidence>
<dbReference type="PANTHER" id="PTHR32196">
    <property type="entry name" value="ABC TRANSPORTER PERMEASE PROTEIN YPHD-RELATED-RELATED"/>
    <property type="match status" value="1"/>
</dbReference>
<dbReference type="Pfam" id="PF02653">
    <property type="entry name" value="BPD_transp_2"/>
    <property type="match status" value="1"/>
</dbReference>
<reference evidence="12 13" key="2">
    <citation type="journal article" date="2015" name="Stand. Genomic Sci.">
        <title>Draft genome sequence of Cellulomonas carbonis T26(T) and comparative analysis of six Cellulomonas genomes.</title>
        <authorList>
            <person name="Zhuang W."/>
            <person name="Zhang S."/>
            <person name="Xia X."/>
            <person name="Wang G."/>
        </authorList>
    </citation>
    <scope>NUCLEOTIDE SEQUENCE [LARGE SCALE GENOMIC DNA]</scope>
    <source>
        <strain evidence="12 13">T26</strain>
    </source>
</reference>
<dbReference type="Proteomes" id="UP000029839">
    <property type="component" value="Unassembled WGS sequence"/>
</dbReference>
<evidence type="ECO:0000256" key="3">
    <source>
        <dbReference type="ARBA" id="ARBA00022448"/>
    </source>
</evidence>
<keyword evidence="4" id="KW-1003">Cell membrane</keyword>
<feature type="transmembrane region" description="Helical" evidence="11">
    <location>
        <begin position="64"/>
        <end position="83"/>
    </location>
</feature>
<feature type="transmembrane region" description="Helical" evidence="11">
    <location>
        <begin position="90"/>
        <end position="109"/>
    </location>
</feature>
<name>A0A0A0BS87_9CELL</name>
<keyword evidence="7 11" id="KW-1133">Transmembrane helix</keyword>
<keyword evidence="5" id="KW-0997">Cell inner membrane</keyword>
<dbReference type="AlphaFoldDB" id="A0A0A0BS87"/>
<accession>A0A0A0BS87</accession>
<keyword evidence="6 11" id="KW-0812">Transmembrane</keyword>